<protein>
    <recommendedName>
        <fullName evidence="6">U3 small nucleolar RNA-associated protein 6 N-terminal domain-containing protein</fullName>
    </recommendedName>
</protein>
<keyword evidence="3" id="KW-0698">rRNA processing</keyword>
<evidence type="ECO:0000256" key="5">
    <source>
        <dbReference type="ARBA" id="ARBA00023242"/>
    </source>
</evidence>
<dbReference type="GO" id="GO:0034388">
    <property type="term" value="C:Pwp2p-containing subcomplex of 90S preribosome"/>
    <property type="evidence" value="ECO:0007669"/>
    <property type="project" value="TreeGrafter"/>
</dbReference>
<evidence type="ECO:0000259" key="6">
    <source>
        <dbReference type="Pfam" id="PF08640"/>
    </source>
</evidence>
<dbReference type="GO" id="GO:0032040">
    <property type="term" value="C:small-subunit processome"/>
    <property type="evidence" value="ECO:0007669"/>
    <property type="project" value="TreeGrafter"/>
</dbReference>
<name>A0AAX4KUK5_9TREE</name>
<comment type="subcellular location">
    <subcellularLocation>
        <location evidence="1">Nucleus</location>
        <location evidence="1">Nucleolus</location>
    </subcellularLocation>
</comment>
<dbReference type="SMART" id="SM00386">
    <property type="entry name" value="HAT"/>
    <property type="match status" value="3"/>
</dbReference>
<evidence type="ECO:0000256" key="1">
    <source>
        <dbReference type="ARBA" id="ARBA00004604"/>
    </source>
</evidence>
<sequence length="703" mass="79520">MDKVQFQLEATLPELKDLYEKGLFTKSEINQITKKRTAFETSLVRRVTRKEDFFKYAEYEINLERLRKVRYKKLNYHLNPPPPSASSFSLPRRALYILKRATAKFPGDLATWLAYVEFASREGMRKVVGKGLNSALQHHPTSSTLYLLQTYYHLHPGSPFPRESIPSTSKLDLPSASSSTTHAPGFAIEGIDPARTTLLLGLRLLPQSRDLWREYVKLELGWVEALRRRWKLLGIKDQDQNAHSQDEDAEIDQDALRGGEGAFGLEGEEARKSILAGELVIQALSSALESIPATCASTEEEKLDGMGFRENLIQLFRSYPSPLRIKCLKVLYEDLQRICEQGDDTRMAAKARLLLLIKGLYDREYNPEDDPIPEGEFVLDGVELVEELGRIGKEIRKSIKVKGHHEEWVEVMGLWLIEQIGKLDENLELREYLFSILSSLTKPSLHPPLSLLIAHLSQLSSSPDLVIARSYATIYPSNPSIQLHRLTAEAQLSTDTKGLCKTCEEVVRAVTKSGVSEEEREDVISIWKLWIDNELQNSDGHLDERWKVILRESMKLGVHVPELHGDVLGHYIINTLKSGEDVNGILNKIKSYQPTFNTFNLVFTSLQDNNVQPDGLKKIYNAWRGVCRTPYEKAQAALAYAQVLLGIKGKGKEAYDIIEITKREVRVDEGGEKYLEAEWKALVDAEAEAEGASGGEDEEMSEE</sequence>
<keyword evidence="4" id="KW-0677">Repeat</keyword>
<organism evidence="7 8">
    <name type="scientific">Kwoniella europaea PYCC6329</name>
    <dbReference type="NCBI Taxonomy" id="1423913"/>
    <lineage>
        <taxon>Eukaryota</taxon>
        <taxon>Fungi</taxon>
        <taxon>Dikarya</taxon>
        <taxon>Basidiomycota</taxon>
        <taxon>Agaricomycotina</taxon>
        <taxon>Tremellomycetes</taxon>
        <taxon>Tremellales</taxon>
        <taxon>Cryptococcaceae</taxon>
        <taxon>Kwoniella</taxon>
    </lineage>
</organism>
<dbReference type="InterPro" id="IPR013949">
    <property type="entry name" value="Utp6"/>
</dbReference>
<accession>A0AAX4KUK5</accession>
<gene>
    <name evidence="7" type="ORF">V865_007972</name>
</gene>
<evidence type="ECO:0000313" key="7">
    <source>
        <dbReference type="EMBL" id="WWD09844.1"/>
    </source>
</evidence>
<dbReference type="EMBL" id="CP144091">
    <property type="protein sequence ID" value="WWD09844.1"/>
    <property type="molecule type" value="Genomic_DNA"/>
</dbReference>
<dbReference type="InterPro" id="IPR003107">
    <property type="entry name" value="HAT"/>
</dbReference>
<feature type="domain" description="U3 small nucleolar RNA-associated protein 6 N-terminal" evidence="6">
    <location>
        <begin position="8"/>
        <end position="76"/>
    </location>
</feature>
<evidence type="ECO:0000313" key="8">
    <source>
        <dbReference type="Proteomes" id="UP001358614"/>
    </source>
</evidence>
<keyword evidence="8" id="KW-1185">Reference proteome</keyword>
<dbReference type="AlphaFoldDB" id="A0AAX4KUK5"/>
<dbReference type="KEGG" id="ker:91106773"/>
<dbReference type="Pfam" id="PF08640">
    <property type="entry name" value="U3_assoc_6"/>
    <property type="match status" value="1"/>
</dbReference>
<proteinExistence type="inferred from homology"/>
<evidence type="ECO:0000256" key="4">
    <source>
        <dbReference type="ARBA" id="ARBA00022737"/>
    </source>
</evidence>
<dbReference type="GO" id="GO:0030515">
    <property type="term" value="F:snoRNA binding"/>
    <property type="evidence" value="ECO:0007669"/>
    <property type="project" value="InterPro"/>
</dbReference>
<dbReference type="GO" id="GO:0000462">
    <property type="term" value="P:maturation of SSU-rRNA from tricistronic rRNA transcript (SSU-rRNA, 5.8S rRNA, LSU-rRNA)"/>
    <property type="evidence" value="ECO:0007669"/>
    <property type="project" value="InterPro"/>
</dbReference>
<dbReference type="Proteomes" id="UP001358614">
    <property type="component" value="Chromosome 3"/>
</dbReference>
<dbReference type="InterPro" id="IPR011990">
    <property type="entry name" value="TPR-like_helical_dom_sf"/>
</dbReference>
<reference evidence="7 8" key="1">
    <citation type="submission" date="2024-01" db="EMBL/GenBank/DDBJ databases">
        <title>Comparative genomics of Cryptococcus and Kwoniella reveals pathogenesis evolution and contrasting modes of karyotype evolution via chromosome fusion or intercentromeric recombination.</title>
        <authorList>
            <person name="Coelho M.A."/>
            <person name="David-Palma M."/>
            <person name="Shea T."/>
            <person name="Bowers K."/>
            <person name="McGinley-Smith S."/>
            <person name="Mohammad A.W."/>
            <person name="Gnirke A."/>
            <person name="Yurkov A.M."/>
            <person name="Nowrousian M."/>
            <person name="Sun S."/>
            <person name="Cuomo C.A."/>
            <person name="Heitman J."/>
        </authorList>
    </citation>
    <scope>NUCLEOTIDE SEQUENCE [LARGE SCALE GENOMIC DNA]</scope>
    <source>
        <strain evidence="7 8">PYCC6329</strain>
    </source>
</reference>
<dbReference type="PANTHER" id="PTHR23271">
    <property type="entry name" value="HEPATOCELLULAR CARCINOMA-ASSOCIATED ANTIGEN 66"/>
    <property type="match status" value="1"/>
</dbReference>
<comment type="similarity">
    <text evidence="2">Belongs to the UTP6 family.</text>
</comment>
<dbReference type="Gene3D" id="1.25.40.10">
    <property type="entry name" value="Tetratricopeptide repeat domain"/>
    <property type="match status" value="1"/>
</dbReference>
<evidence type="ECO:0000256" key="2">
    <source>
        <dbReference type="ARBA" id="ARBA00010734"/>
    </source>
</evidence>
<dbReference type="GeneID" id="91106773"/>
<dbReference type="InterPro" id="IPR055347">
    <property type="entry name" value="UTP6_N"/>
</dbReference>
<dbReference type="RefSeq" id="XP_066087811.1">
    <property type="nucleotide sequence ID" value="XM_066231714.1"/>
</dbReference>
<evidence type="ECO:0000256" key="3">
    <source>
        <dbReference type="ARBA" id="ARBA00022552"/>
    </source>
</evidence>
<dbReference type="PANTHER" id="PTHR23271:SF1">
    <property type="entry name" value="U3 SMALL NUCLEOLAR RNA-ASSOCIATED PROTEIN 6 HOMOLOG"/>
    <property type="match status" value="1"/>
</dbReference>
<keyword evidence="5" id="KW-0539">Nucleus</keyword>